<dbReference type="GO" id="GO:0006260">
    <property type="term" value="P:DNA replication"/>
    <property type="evidence" value="ECO:0007669"/>
    <property type="project" value="InterPro"/>
</dbReference>
<dbReference type="Gene3D" id="3.90.580.10">
    <property type="entry name" value="Zinc finger, CHC2-type domain"/>
    <property type="match status" value="1"/>
</dbReference>
<evidence type="ECO:0000313" key="1">
    <source>
        <dbReference type="EMBL" id="SKC14773.1"/>
    </source>
</evidence>
<reference evidence="2 4" key="2">
    <citation type="submission" date="2018-06" db="EMBL/GenBank/DDBJ databases">
        <authorList>
            <consortium name="Pathogen Informatics"/>
            <person name="Doyle S."/>
        </authorList>
    </citation>
    <scope>NUCLEOTIDE SEQUENCE [LARGE SCALE GENOMIC DNA]</scope>
    <source>
        <strain evidence="2 4">NCTC11212</strain>
    </source>
</reference>
<proteinExistence type="predicted"/>
<evidence type="ECO:0000313" key="2">
    <source>
        <dbReference type="EMBL" id="SQA91854.1"/>
    </source>
</evidence>
<sequence>MLQKQKKMNCQYIKNRVGIRVVLESFNIFPVKENKRTAFYFALDRKENVPSLSVDFMKNTAFDFGTGKSYDVISIVQIINRCSVSEALKYLVRFDFSLFNSEDKKGSITQKNYEVLEATNIRHPALIQYLQSRKVYGQKDFVSEINYKMNNKNYFGIGFKNDSGGFEIRSMYSKLCLGIKDVTLIKNDLNSCNEIILFEGFFDYLTYRAINIINDETADYLILNSTAMFFKVENLLMGYDKIFLFLDNDDNGKTVKQMIQTKYRNVEDCSSLYTDCKDLNEWYCNKDI</sequence>
<dbReference type="EMBL" id="FUZE01000057">
    <property type="protein sequence ID" value="SKC14773.1"/>
    <property type="molecule type" value="Genomic_DNA"/>
</dbReference>
<dbReference type="GO" id="GO:0003677">
    <property type="term" value="F:DNA binding"/>
    <property type="evidence" value="ECO:0007669"/>
    <property type="project" value="InterPro"/>
</dbReference>
<gene>
    <name evidence="2" type="ORF">NCTC11212_03491</name>
    <name evidence="1" type="ORF">SAMN05421800_1571</name>
</gene>
<dbReference type="SUPFAM" id="SSF57783">
    <property type="entry name" value="Zinc beta-ribbon"/>
    <property type="match status" value="1"/>
</dbReference>
<reference evidence="1 3" key="1">
    <citation type="submission" date="2017-02" db="EMBL/GenBank/DDBJ databases">
        <authorList>
            <person name="Varghese N."/>
            <person name="Submissions S."/>
        </authorList>
    </citation>
    <scope>NUCLEOTIDE SEQUENCE [LARGE SCALE GENOMIC DNA]</scope>
    <source>
        <strain evidence="1 3">DSM 16775</strain>
    </source>
</reference>
<protein>
    <submittedName>
        <fullName evidence="2">DNA primase</fullName>
    </submittedName>
    <submittedName>
        <fullName evidence="1">Toprim-like</fullName>
    </submittedName>
</protein>
<dbReference type="InterPro" id="IPR034154">
    <property type="entry name" value="TOPRIM_DnaG/twinkle"/>
</dbReference>
<evidence type="ECO:0000313" key="4">
    <source>
        <dbReference type="Proteomes" id="UP000251937"/>
    </source>
</evidence>
<dbReference type="Proteomes" id="UP000190669">
    <property type="component" value="Unassembled WGS sequence"/>
</dbReference>
<dbReference type="CDD" id="cd01029">
    <property type="entry name" value="TOPRIM_primases"/>
    <property type="match status" value="1"/>
</dbReference>
<evidence type="ECO:0000313" key="3">
    <source>
        <dbReference type="Proteomes" id="UP000190669"/>
    </source>
</evidence>
<name>A0AAX2IQB1_9FLAO</name>
<dbReference type="Gene3D" id="3.40.1360.10">
    <property type="match status" value="1"/>
</dbReference>
<dbReference type="GO" id="GO:0008270">
    <property type="term" value="F:zinc ion binding"/>
    <property type="evidence" value="ECO:0007669"/>
    <property type="project" value="InterPro"/>
</dbReference>
<accession>A0AAX2IQB1</accession>
<dbReference type="AlphaFoldDB" id="A0AAX2IQB1"/>
<organism evidence="2 4">
    <name type="scientific">Chryseobacterium balustinum</name>
    <dbReference type="NCBI Taxonomy" id="246"/>
    <lineage>
        <taxon>Bacteria</taxon>
        <taxon>Pseudomonadati</taxon>
        <taxon>Bacteroidota</taxon>
        <taxon>Flavobacteriia</taxon>
        <taxon>Flavobacteriales</taxon>
        <taxon>Weeksellaceae</taxon>
        <taxon>Chryseobacterium group</taxon>
        <taxon>Chryseobacterium</taxon>
    </lineage>
</organism>
<comment type="caution">
    <text evidence="2">The sequence shown here is derived from an EMBL/GenBank/DDBJ whole genome shotgun (WGS) entry which is preliminary data.</text>
</comment>
<dbReference type="EMBL" id="UAVR01000017">
    <property type="protein sequence ID" value="SQA91854.1"/>
    <property type="molecule type" value="Genomic_DNA"/>
</dbReference>
<dbReference type="Pfam" id="PF13155">
    <property type="entry name" value="Toprim_2"/>
    <property type="match status" value="1"/>
</dbReference>
<keyword evidence="3" id="KW-1185">Reference proteome</keyword>
<dbReference type="InterPro" id="IPR036977">
    <property type="entry name" value="DNA_primase_Znf_CHC2"/>
</dbReference>
<dbReference type="SUPFAM" id="SSF56731">
    <property type="entry name" value="DNA primase core"/>
    <property type="match status" value="1"/>
</dbReference>
<dbReference type="Proteomes" id="UP000251937">
    <property type="component" value="Unassembled WGS sequence"/>
</dbReference>